<reference evidence="2 3" key="1">
    <citation type="submission" date="2016-10" db="EMBL/GenBank/DDBJ databases">
        <authorList>
            <person name="Varghese N."/>
            <person name="Submissions S."/>
        </authorList>
    </citation>
    <scope>NUCLEOTIDE SEQUENCE [LARGE SCALE GENOMIC DNA]</scope>
    <source>
        <strain evidence="2 3">DSM 2373</strain>
    </source>
</reference>
<name>A0A1G8WS35_9EURY</name>
<dbReference type="Proteomes" id="UP000326500">
    <property type="component" value="Unassembled WGS sequence"/>
</dbReference>
<keyword evidence="1" id="KW-1133">Transmembrane helix</keyword>
<evidence type="ECO:0008006" key="4">
    <source>
        <dbReference type="Google" id="ProtNLM"/>
    </source>
</evidence>
<dbReference type="OrthoDB" id="361704at2157"/>
<dbReference type="RefSeq" id="WP_150468670.1">
    <property type="nucleotide sequence ID" value="NZ_BCNX01000006.1"/>
</dbReference>
<gene>
    <name evidence="2" type="ORF">SAMN04488571_10147</name>
</gene>
<keyword evidence="1" id="KW-0472">Membrane</keyword>
<proteinExistence type="predicted"/>
<keyword evidence="3" id="KW-1185">Reference proteome</keyword>
<organism evidence="2 3">
    <name type="scientific">Methanoculleus thermophilus</name>
    <dbReference type="NCBI Taxonomy" id="2200"/>
    <lineage>
        <taxon>Archaea</taxon>
        <taxon>Methanobacteriati</taxon>
        <taxon>Methanobacteriota</taxon>
        <taxon>Stenosarchaea group</taxon>
        <taxon>Methanomicrobia</taxon>
        <taxon>Methanomicrobiales</taxon>
        <taxon>Methanomicrobiaceae</taxon>
        <taxon>Methanoculleus</taxon>
    </lineage>
</organism>
<protein>
    <recommendedName>
        <fullName evidence="4">Glycosyltransferase</fullName>
    </recommendedName>
</protein>
<sequence length="249" mass="27687">MQHGTASDRHKYPACYGHALKGGDHAVRKRVILRGFVCVCLALLAVTSGVAAQQTQPSVMNNTTAPLVYSQEEFELRTAMDKLWTEHVVWTRMYIISSLEDAPDTNATAARLLSNQEDIGDAIKPFYGEEAGDNLTALLKEHILIAVDIIEAVKAENTSQVEADSARWNQNADEIAVFLADLNPYFEESAIREALYMHLAMTNDEVVARVNGNYTADIEAYDEIYDQILDLSDTLSDGIVQQFPERFGK</sequence>
<dbReference type="AlphaFoldDB" id="A0A1G8WS35"/>
<feature type="transmembrane region" description="Helical" evidence="1">
    <location>
        <begin position="31"/>
        <end position="52"/>
    </location>
</feature>
<evidence type="ECO:0000313" key="3">
    <source>
        <dbReference type="Proteomes" id="UP000326500"/>
    </source>
</evidence>
<accession>A0A1G8WS35</accession>
<dbReference type="EMBL" id="FNFT01000001">
    <property type="protein sequence ID" value="SDJ80410.1"/>
    <property type="molecule type" value="Genomic_DNA"/>
</dbReference>
<evidence type="ECO:0000256" key="1">
    <source>
        <dbReference type="SAM" id="Phobius"/>
    </source>
</evidence>
<keyword evidence="1" id="KW-0812">Transmembrane</keyword>
<evidence type="ECO:0000313" key="2">
    <source>
        <dbReference type="EMBL" id="SDJ80410.1"/>
    </source>
</evidence>